<keyword evidence="1" id="KW-1133">Transmembrane helix</keyword>
<feature type="transmembrane region" description="Helical" evidence="1">
    <location>
        <begin position="40"/>
        <end position="58"/>
    </location>
</feature>
<proteinExistence type="predicted"/>
<keyword evidence="1" id="KW-0812">Transmembrane</keyword>
<reference evidence="2" key="1">
    <citation type="journal article" date="2021" name="Proc. Natl. Acad. Sci. U.S.A.">
        <title>A Catalog of Tens of Thousands of Viruses from Human Metagenomes Reveals Hidden Associations with Chronic Diseases.</title>
        <authorList>
            <person name="Tisza M.J."/>
            <person name="Buck C.B."/>
        </authorList>
    </citation>
    <scope>NUCLEOTIDE SEQUENCE</scope>
    <source>
        <strain evidence="2">CtWhx86</strain>
    </source>
</reference>
<organism evidence="2">
    <name type="scientific">Siphoviridae sp. ctWhx86</name>
    <dbReference type="NCBI Taxonomy" id="2826362"/>
    <lineage>
        <taxon>Viruses</taxon>
        <taxon>Duplodnaviria</taxon>
        <taxon>Heunggongvirae</taxon>
        <taxon>Uroviricota</taxon>
        <taxon>Caudoviricetes</taxon>
    </lineage>
</organism>
<name>A0A8S5QPX8_9CAUD</name>
<evidence type="ECO:0000313" key="2">
    <source>
        <dbReference type="EMBL" id="DAE20857.1"/>
    </source>
</evidence>
<sequence>MAFSVPVFFNILFTSLKKSVENFPFVSNVLIISGLSKNSFINSIGAFFWLITSVRIFSN</sequence>
<dbReference type="EMBL" id="BK015702">
    <property type="protein sequence ID" value="DAE20857.1"/>
    <property type="molecule type" value="Genomic_DNA"/>
</dbReference>
<accession>A0A8S5QPX8</accession>
<keyword evidence="1" id="KW-0472">Membrane</keyword>
<protein>
    <submittedName>
        <fullName evidence="2">Uncharacterized protein</fullName>
    </submittedName>
</protein>
<evidence type="ECO:0000256" key="1">
    <source>
        <dbReference type="SAM" id="Phobius"/>
    </source>
</evidence>